<dbReference type="InterPro" id="IPR029068">
    <property type="entry name" value="Glyas_Bleomycin-R_OHBP_Dase"/>
</dbReference>
<dbReference type="InterPro" id="IPR052537">
    <property type="entry name" value="Extradiol_RC_dioxygenase"/>
</dbReference>
<accession>A0ABD4EEG6</accession>
<proteinExistence type="predicted"/>
<dbReference type="SUPFAM" id="SSF54593">
    <property type="entry name" value="Glyoxalase/Bleomycin resistance protein/Dihydroxybiphenyl dioxygenase"/>
    <property type="match status" value="2"/>
</dbReference>
<dbReference type="EMBL" id="LRQI01000077">
    <property type="protein sequence ID" value="KXA37287.1"/>
    <property type="molecule type" value="Genomic_DNA"/>
</dbReference>
<reference evidence="1 2" key="1">
    <citation type="submission" date="2016-01" db="EMBL/GenBank/DDBJ databases">
        <authorList>
            <person name="Mitreva M."/>
            <person name="Pepin K.H."/>
            <person name="Mihindukulasuriya K.A."/>
            <person name="Fulton R."/>
            <person name="Fronick C."/>
            <person name="O'Laughlin M."/>
            <person name="Miner T."/>
            <person name="Herter B."/>
            <person name="Rosa B.A."/>
            <person name="Cordes M."/>
            <person name="Tomlinson C."/>
            <person name="Wollam A."/>
            <person name="Palsikar V.B."/>
            <person name="Mardis E.R."/>
            <person name="Wilson R.K."/>
        </authorList>
    </citation>
    <scope>NUCLEOTIDE SEQUENCE [LARGE SCALE GENOMIC DNA]</scope>
    <source>
        <strain evidence="1 2">MJR7738</strain>
    </source>
</reference>
<evidence type="ECO:0000313" key="2">
    <source>
        <dbReference type="Proteomes" id="UP000070063"/>
    </source>
</evidence>
<name>A0ABD4EEG6_STALU</name>
<evidence type="ECO:0000313" key="1">
    <source>
        <dbReference type="EMBL" id="KXA37287.1"/>
    </source>
</evidence>
<organism evidence="1 2">
    <name type="scientific">Staphylococcus lugdunensis</name>
    <dbReference type="NCBI Taxonomy" id="28035"/>
    <lineage>
        <taxon>Bacteria</taxon>
        <taxon>Bacillati</taxon>
        <taxon>Bacillota</taxon>
        <taxon>Bacilli</taxon>
        <taxon>Bacillales</taxon>
        <taxon>Staphylococcaceae</taxon>
        <taxon>Staphylococcus</taxon>
    </lineage>
</organism>
<dbReference type="Proteomes" id="UP000070063">
    <property type="component" value="Unassembled WGS sequence"/>
</dbReference>
<gene>
    <name evidence="1" type="ORF">HMPREF3225_01768</name>
</gene>
<dbReference type="PANTHER" id="PTHR36110:SF4">
    <property type="entry name" value="RING-CLEAVING DIOXYGENASE MHQA-RELATED"/>
    <property type="match status" value="1"/>
</dbReference>
<evidence type="ECO:0008006" key="3">
    <source>
        <dbReference type="Google" id="ProtNLM"/>
    </source>
</evidence>
<dbReference type="AlphaFoldDB" id="A0ABD4EEG6"/>
<protein>
    <recommendedName>
        <fullName evidence="3">VOC family protein</fullName>
    </recommendedName>
</protein>
<sequence>MNKIGVSFMSGLRSVTIGTCDMMSTKALFKDIVGMNIVDKNNALRFGDANLSPGTRLHFVEVPHSDYRNQHIASVGFRTPTDEGLIEYQEIFKSHNITFGDMSELNGHKHFNFMDKNQQIFDIYSNEHNVGIQLGMPDFDSSVNPLHQVQGLGPVILQVNELSVTASLLTHVFGLHHFAEYESSEFENKKIQVFKIGDGGLGGEIHLYQAEPQIEMTEEGVVEQVEFATQDVQQFNQALSDLKEIGVPYQTLNQGDVKSIRITENSGISFIYTLEN</sequence>
<dbReference type="Gene3D" id="3.10.180.10">
    <property type="entry name" value="2,3-Dihydroxybiphenyl 1,2-Dioxygenase, domain 1"/>
    <property type="match status" value="1"/>
</dbReference>
<comment type="caution">
    <text evidence="1">The sequence shown here is derived from an EMBL/GenBank/DDBJ whole genome shotgun (WGS) entry which is preliminary data.</text>
</comment>
<dbReference type="PANTHER" id="PTHR36110">
    <property type="entry name" value="RING-CLEAVING DIOXYGENASE MHQE-RELATED"/>
    <property type="match status" value="1"/>
</dbReference>